<comment type="catalytic activity">
    <reaction evidence="1">
        <text>ATP + protein L-histidine = ADP + protein N-phospho-L-histidine.</text>
        <dbReference type="EC" id="2.7.13.3"/>
    </reaction>
</comment>
<keyword evidence="14" id="KW-1185">Reference proteome</keyword>
<evidence type="ECO:0000256" key="4">
    <source>
        <dbReference type="ARBA" id="ARBA00022679"/>
    </source>
</evidence>
<feature type="coiled-coil region" evidence="8">
    <location>
        <begin position="262"/>
        <end position="289"/>
    </location>
</feature>
<dbReference type="InterPro" id="IPR005467">
    <property type="entry name" value="His_kinase_dom"/>
</dbReference>
<dbReference type="Pfam" id="PF00512">
    <property type="entry name" value="HisKA"/>
    <property type="match status" value="1"/>
</dbReference>
<dbReference type="PROSITE" id="PS50110">
    <property type="entry name" value="RESPONSE_REGULATORY"/>
    <property type="match status" value="1"/>
</dbReference>
<dbReference type="SUPFAM" id="SSF52172">
    <property type="entry name" value="CheY-like"/>
    <property type="match status" value="1"/>
</dbReference>
<dbReference type="Pfam" id="PF00072">
    <property type="entry name" value="Response_reg"/>
    <property type="match status" value="1"/>
</dbReference>
<evidence type="ECO:0000256" key="7">
    <source>
        <dbReference type="PROSITE-ProRule" id="PRU00169"/>
    </source>
</evidence>
<dbReference type="PANTHER" id="PTHR43547">
    <property type="entry name" value="TWO-COMPONENT HISTIDINE KINASE"/>
    <property type="match status" value="1"/>
</dbReference>
<dbReference type="InterPro" id="IPR011006">
    <property type="entry name" value="CheY-like_superfamily"/>
</dbReference>
<evidence type="ECO:0000259" key="9">
    <source>
        <dbReference type="PROSITE" id="PS50109"/>
    </source>
</evidence>
<dbReference type="CDD" id="cd00075">
    <property type="entry name" value="HATPase"/>
    <property type="match status" value="1"/>
</dbReference>
<evidence type="ECO:0000259" key="12">
    <source>
        <dbReference type="PROSITE" id="PS50113"/>
    </source>
</evidence>
<feature type="domain" description="Response regulatory" evidence="10">
    <location>
        <begin position="8"/>
        <end position="125"/>
    </location>
</feature>
<feature type="domain" description="PAS" evidence="11">
    <location>
        <begin position="154"/>
        <end position="208"/>
    </location>
</feature>
<dbReference type="InterPro" id="IPR000700">
    <property type="entry name" value="PAS-assoc_C"/>
</dbReference>
<keyword evidence="6" id="KW-0902">Two-component regulatory system</keyword>
<dbReference type="EMBL" id="CP051167">
    <property type="protein sequence ID" value="QIZ70146.1"/>
    <property type="molecule type" value="Genomic_DNA"/>
</dbReference>
<evidence type="ECO:0000256" key="6">
    <source>
        <dbReference type="ARBA" id="ARBA00023012"/>
    </source>
</evidence>
<dbReference type="PROSITE" id="PS50109">
    <property type="entry name" value="HIS_KIN"/>
    <property type="match status" value="1"/>
</dbReference>
<feature type="coiled-coil region" evidence="8">
    <location>
        <begin position="127"/>
        <end position="165"/>
    </location>
</feature>
<evidence type="ECO:0000259" key="11">
    <source>
        <dbReference type="PROSITE" id="PS50112"/>
    </source>
</evidence>
<dbReference type="InterPro" id="IPR036890">
    <property type="entry name" value="HATPase_C_sf"/>
</dbReference>
<evidence type="ECO:0000256" key="8">
    <source>
        <dbReference type="SAM" id="Coils"/>
    </source>
</evidence>
<reference evidence="13 14" key="1">
    <citation type="submission" date="2020-04" db="EMBL/GenBank/DDBJ databases">
        <authorList>
            <person name="Basu S."/>
            <person name="Maruthanayagam V."/>
            <person name="Chakraborty S."/>
            <person name="Pramanik A."/>
            <person name="Mukherjee J."/>
            <person name="Brink B."/>
        </authorList>
    </citation>
    <scope>NUCLEOTIDE SEQUENCE [LARGE SCALE GENOMIC DNA]</scope>
    <source>
        <strain evidence="13 14">AP17</strain>
    </source>
</reference>
<dbReference type="InterPro" id="IPR000014">
    <property type="entry name" value="PAS"/>
</dbReference>
<dbReference type="Gene3D" id="1.10.287.130">
    <property type="match status" value="1"/>
</dbReference>
<organism evidence="13 14">
    <name type="scientific">Oxynema aestuarii AP17</name>
    <dbReference type="NCBI Taxonomy" id="2064643"/>
    <lineage>
        <taxon>Bacteria</taxon>
        <taxon>Bacillati</taxon>
        <taxon>Cyanobacteriota</taxon>
        <taxon>Cyanophyceae</taxon>
        <taxon>Oscillatoriophycideae</taxon>
        <taxon>Oscillatoriales</taxon>
        <taxon>Oscillatoriaceae</taxon>
        <taxon>Oxynema</taxon>
        <taxon>Oxynema aestuarii</taxon>
    </lineage>
</organism>
<dbReference type="GO" id="GO:0000155">
    <property type="term" value="F:phosphorelay sensor kinase activity"/>
    <property type="evidence" value="ECO:0007669"/>
    <property type="project" value="InterPro"/>
</dbReference>
<dbReference type="InterPro" id="IPR036097">
    <property type="entry name" value="HisK_dim/P_sf"/>
</dbReference>
<evidence type="ECO:0000256" key="5">
    <source>
        <dbReference type="ARBA" id="ARBA00022777"/>
    </source>
</evidence>
<evidence type="ECO:0000259" key="10">
    <source>
        <dbReference type="PROSITE" id="PS50110"/>
    </source>
</evidence>
<dbReference type="Gene3D" id="3.30.565.10">
    <property type="entry name" value="Histidine kinase-like ATPase, C-terminal domain"/>
    <property type="match status" value="1"/>
</dbReference>
<dbReference type="InterPro" id="IPR003661">
    <property type="entry name" value="HisK_dim/P_dom"/>
</dbReference>
<dbReference type="SMART" id="SM00387">
    <property type="entry name" value="HATPase_c"/>
    <property type="match status" value="1"/>
</dbReference>
<dbReference type="CDD" id="cd00082">
    <property type="entry name" value="HisKA"/>
    <property type="match status" value="1"/>
</dbReference>
<evidence type="ECO:0000313" key="14">
    <source>
        <dbReference type="Proteomes" id="UP000500857"/>
    </source>
</evidence>
<feature type="domain" description="PAC" evidence="12">
    <location>
        <begin position="224"/>
        <end position="278"/>
    </location>
</feature>
<accession>A0A6H1TVA0</accession>
<dbReference type="CDD" id="cd00130">
    <property type="entry name" value="PAS"/>
    <property type="match status" value="1"/>
</dbReference>
<proteinExistence type="predicted"/>
<dbReference type="Gene3D" id="3.30.450.20">
    <property type="entry name" value="PAS domain"/>
    <property type="match status" value="1"/>
</dbReference>
<keyword evidence="3 7" id="KW-0597">Phosphoprotein</keyword>
<dbReference type="SMART" id="SM00091">
    <property type="entry name" value="PAS"/>
    <property type="match status" value="1"/>
</dbReference>
<dbReference type="RefSeq" id="WP_168568303.1">
    <property type="nucleotide sequence ID" value="NZ_CP051167.1"/>
</dbReference>
<dbReference type="PROSITE" id="PS50112">
    <property type="entry name" value="PAS"/>
    <property type="match status" value="1"/>
</dbReference>
<dbReference type="InterPro" id="IPR001789">
    <property type="entry name" value="Sig_transdc_resp-reg_receiver"/>
</dbReference>
<dbReference type="Pfam" id="PF02518">
    <property type="entry name" value="HATPase_c"/>
    <property type="match status" value="1"/>
</dbReference>
<dbReference type="Gene3D" id="3.40.50.2300">
    <property type="match status" value="1"/>
</dbReference>
<dbReference type="PROSITE" id="PS50113">
    <property type="entry name" value="PAC"/>
    <property type="match status" value="1"/>
</dbReference>
<dbReference type="SMART" id="SM00388">
    <property type="entry name" value="HisKA"/>
    <property type="match status" value="1"/>
</dbReference>
<sequence length="533" mass="60447">MQVENQANILLVDDDAKNLLALEAILSDLGQNIVTATSGEEALKCLLTQEFAVILLDVNMPKLDGFETAKLIRERQRTQHTPIIFLTGIEKSEIKIFKGYTVGAVDYLLKPIVPEILTSKVSVFIELYKKTEEIKRQATQLAEANRELERQAVKLREQAQLLELTHDSVIVCNLHGVVQFWNRGACQMYGWTQEEMLGRNAHELLNTEFPKPLAAIQADLLHAGYWEGELVNFSRDRRRVVVSSRWSLQYDEAGRPWRCLLINNDISERKKAEVEIRQALEKEKELNKLKTSFISIATHEFRNPLTTIFTSAELLEHYGHTWLTEKKLKHLHRIQTAASHMGMLVDDVLSLSKVESGKLPFKPTPLDVSTFCRELVEEIETGVGREHRISFSERSTYSPLDANNSLPCLDEKLLRHILINLLSNATKYSPKGSPVTFELDYRECDVFFQITDRGIGIPEEDREHLFESFHRARNTGNIPGTGLGLSIVKKYVEVCGGHITFVSEIGVGTTFKVTIPRQPQTLEEGASNWVVSA</sequence>
<dbReference type="SMART" id="SM00448">
    <property type="entry name" value="REC"/>
    <property type="match status" value="1"/>
</dbReference>
<feature type="modified residue" description="4-aspartylphosphate" evidence="7">
    <location>
        <position position="57"/>
    </location>
</feature>
<dbReference type="SUPFAM" id="SSF55785">
    <property type="entry name" value="PYP-like sensor domain (PAS domain)"/>
    <property type="match status" value="1"/>
</dbReference>
<dbReference type="InterPro" id="IPR013767">
    <property type="entry name" value="PAS_fold"/>
</dbReference>
<dbReference type="InterPro" id="IPR035965">
    <property type="entry name" value="PAS-like_dom_sf"/>
</dbReference>
<dbReference type="KEGG" id="oxy:HCG48_05820"/>
<dbReference type="InterPro" id="IPR003594">
    <property type="entry name" value="HATPase_dom"/>
</dbReference>
<dbReference type="PANTHER" id="PTHR43547:SF2">
    <property type="entry name" value="HYBRID SIGNAL TRANSDUCTION HISTIDINE KINASE C"/>
    <property type="match status" value="1"/>
</dbReference>
<dbReference type="SUPFAM" id="SSF47384">
    <property type="entry name" value="Homodimeric domain of signal transducing histidine kinase"/>
    <property type="match status" value="1"/>
</dbReference>
<dbReference type="Pfam" id="PF00989">
    <property type="entry name" value="PAS"/>
    <property type="match status" value="1"/>
</dbReference>
<keyword evidence="8" id="KW-0175">Coiled coil</keyword>
<dbReference type="PRINTS" id="PR00344">
    <property type="entry name" value="BCTRLSENSOR"/>
</dbReference>
<evidence type="ECO:0000256" key="2">
    <source>
        <dbReference type="ARBA" id="ARBA00012438"/>
    </source>
</evidence>
<keyword evidence="5" id="KW-0418">Kinase</keyword>
<dbReference type="SUPFAM" id="SSF55874">
    <property type="entry name" value="ATPase domain of HSP90 chaperone/DNA topoisomerase II/histidine kinase"/>
    <property type="match status" value="1"/>
</dbReference>
<dbReference type="NCBIfam" id="TIGR00229">
    <property type="entry name" value="sensory_box"/>
    <property type="match status" value="1"/>
</dbReference>
<dbReference type="AlphaFoldDB" id="A0A6H1TVA0"/>
<evidence type="ECO:0000256" key="1">
    <source>
        <dbReference type="ARBA" id="ARBA00000085"/>
    </source>
</evidence>
<dbReference type="FunFam" id="3.30.565.10:FF:000006">
    <property type="entry name" value="Sensor histidine kinase WalK"/>
    <property type="match status" value="1"/>
</dbReference>
<name>A0A6H1TVA0_9CYAN</name>
<dbReference type="Proteomes" id="UP000500857">
    <property type="component" value="Chromosome"/>
</dbReference>
<evidence type="ECO:0000313" key="13">
    <source>
        <dbReference type="EMBL" id="QIZ70146.1"/>
    </source>
</evidence>
<gene>
    <name evidence="13" type="ORF">HCG48_05820</name>
</gene>
<dbReference type="InterPro" id="IPR004358">
    <property type="entry name" value="Sig_transdc_His_kin-like_C"/>
</dbReference>
<dbReference type="GO" id="GO:0006355">
    <property type="term" value="P:regulation of DNA-templated transcription"/>
    <property type="evidence" value="ECO:0007669"/>
    <property type="project" value="InterPro"/>
</dbReference>
<keyword evidence="4" id="KW-0808">Transferase</keyword>
<protein>
    <recommendedName>
        <fullName evidence="2">histidine kinase</fullName>
        <ecNumber evidence="2">2.7.13.3</ecNumber>
    </recommendedName>
</protein>
<feature type="domain" description="Histidine kinase" evidence="9">
    <location>
        <begin position="296"/>
        <end position="519"/>
    </location>
</feature>
<dbReference type="EC" id="2.7.13.3" evidence="2"/>
<evidence type="ECO:0000256" key="3">
    <source>
        <dbReference type="ARBA" id="ARBA00022553"/>
    </source>
</evidence>